<feature type="compositionally biased region" description="Polar residues" evidence="1">
    <location>
        <begin position="171"/>
        <end position="190"/>
    </location>
</feature>
<keyword evidence="2" id="KW-0472">Membrane</keyword>
<feature type="transmembrane region" description="Helical" evidence="2">
    <location>
        <begin position="85"/>
        <end position="113"/>
    </location>
</feature>
<evidence type="ECO:0000313" key="3">
    <source>
        <dbReference type="EMBL" id="ETO13113.1"/>
    </source>
</evidence>
<organism evidence="3 4">
    <name type="scientific">Reticulomyxa filosa</name>
    <dbReference type="NCBI Taxonomy" id="46433"/>
    <lineage>
        <taxon>Eukaryota</taxon>
        <taxon>Sar</taxon>
        <taxon>Rhizaria</taxon>
        <taxon>Retaria</taxon>
        <taxon>Foraminifera</taxon>
        <taxon>Monothalamids</taxon>
        <taxon>Reticulomyxidae</taxon>
        <taxon>Reticulomyxa</taxon>
    </lineage>
</organism>
<proteinExistence type="predicted"/>
<comment type="caution">
    <text evidence="3">The sequence shown here is derived from an EMBL/GenBank/DDBJ whole genome shotgun (WGS) entry which is preliminary data.</text>
</comment>
<feature type="non-terminal residue" evidence="3">
    <location>
        <position position="1"/>
    </location>
</feature>
<reference evidence="3 4" key="1">
    <citation type="journal article" date="2013" name="Curr. Biol.">
        <title>The Genome of the Foraminiferan Reticulomyxa filosa.</title>
        <authorList>
            <person name="Glockner G."/>
            <person name="Hulsmann N."/>
            <person name="Schleicher M."/>
            <person name="Noegel A.A."/>
            <person name="Eichinger L."/>
            <person name="Gallinger C."/>
            <person name="Pawlowski J."/>
            <person name="Sierra R."/>
            <person name="Euteneuer U."/>
            <person name="Pillet L."/>
            <person name="Moustafa A."/>
            <person name="Platzer M."/>
            <person name="Groth M."/>
            <person name="Szafranski K."/>
            <person name="Schliwa M."/>
        </authorList>
    </citation>
    <scope>NUCLEOTIDE SEQUENCE [LARGE SCALE GENOMIC DNA]</scope>
</reference>
<keyword evidence="2" id="KW-1133">Transmembrane helix</keyword>
<gene>
    <name evidence="3" type="ORF">RFI_24262</name>
</gene>
<feature type="region of interest" description="Disordered" evidence="1">
    <location>
        <begin position="216"/>
        <end position="236"/>
    </location>
</feature>
<dbReference type="EMBL" id="ASPP01020818">
    <property type="protein sequence ID" value="ETO13113.1"/>
    <property type="molecule type" value="Genomic_DNA"/>
</dbReference>
<name>X6MGG4_RETFI</name>
<protein>
    <submittedName>
        <fullName evidence="3">Uncharacterized protein</fullName>
    </submittedName>
</protein>
<evidence type="ECO:0000256" key="1">
    <source>
        <dbReference type="SAM" id="MobiDB-lite"/>
    </source>
</evidence>
<sequence length="236" mass="26469">RWLKKKKKKKLVGSRRQTVLCGGIIVFAINDFDNMSTGNDIEETFLNVISLLSIFILYIVLVVIMENTGVLSKQYLLQQHEQRQYHLMIIVIAVAARLALYYLFLFIGTSWVLRQEKIMTSITPAVDNGTTNSKYKCFSEIRCCICPNLCPPCFVPNSDDTLSSGPPRHQPQVSSGEQTAHPSAILTSRNNDPRIDRLTTPMQIQAVGTTLLLQQKTDTPIAIEPATPQSEDNNTN</sequence>
<dbReference type="Proteomes" id="UP000023152">
    <property type="component" value="Unassembled WGS sequence"/>
</dbReference>
<feature type="region of interest" description="Disordered" evidence="1">
    <location>
        <begin position="161"/>
        <end position="195"/>
    </location>
</feature>
<evidence type="ECO:0000313" key="4">
    <source>
        <dbReference type="Proteomes" id="UP000023152"/>
    </source>
</evidence>
<evidence type="ECO:0000256" key="2">
    <source>
        <dbReference type="SAM" id="Phobius"/>
    </source>
</evidence>
<dbReference type="AlphaFoldDB" id="X6MGG4"/>
<keyword evidence="2" id="KW-0812">Transmembrane</keyword>
<keyword evidence="4" id="KW-1185">Reference proteome</keyword>
<accession>X6MGG4</accession>
<feature type="compositionally biased region" description="Polar residues" evidence="1">
    <location>
        <begin position="227"/>
        <end position="236"/>
    </location>
</feature>
<feature type="transmembrane region" description="Helical" evidence="2">
    <location>
        <begin position="45"/>
        <end position="65"/>
    </location>
</feature>
<feature type="non-terminal residue" evidence="3">
    <location>
        <position position="236"/>
    </location>
</feature>